<comment type="caution">
    <text evidence="2">The sequence shown here is derived from an EMBL/GenBank/DDBJ whole genome shotgun (WGS) entry which is preliminary data.</text>
</comment>
<organism evidence="2 3">
    <name type="scientific">Flagellimonas ochracea</name>
    <dbReference type="NCBI Taxonomy" id="2696472"/>
    <lineage>
        <taxon>Bacteria</taxon>
        <taxon>Pseudomonadati</taxon>
        <taxon>Bacteroidota</taxon>
        <taxon>Flavobacteriia</taxon>
        <taxon>Flavobacteriales</taxon>
        <taxon>Flavobacteriaceae</taxon>
        <taxon>Flagellimonas</taxon>
    </lineage>
</organism>
<proteinExistence type="predicted"/>
<keyword evidence="1" id="KW-0732">Signal</keyword>
<dbReference type="AlphaFoldDB" id="A0A964TEG3"/>
<gene>
    <name evidence="2" type="ORF">GTQ34_16180</name>
</gene>
<dbReference type="EMBL" id="JAAABI010000011">
    <property type="protein sequence ID" value="NAY93450.1"/>
    <property type="molecule type" value="Genomic_DNA"/>
</dbReference>
<feature type="chain" id="PRO_5036821822" description="Tissue inhibitor of metalloproteinase" evidence="1">
    <location>
        <begin position="19"/>
        <end position="175"/>
    </location>
</feature>
<dbReference type="Gene3D" id="2.40.50.120">
    <property type="match status" value="1"/>
</dbReference>
<evidence type="ECO:0000256" key="1">
    <source>
        <dbReference type="SAM" id="SignalP"/>
    </source>
</evidence>
<evidence type="ECO:0000313" key="3">
    <source>
        <dbReference type="Proteomes" id="UP000667650"/>
    </source>
</evidence>
<dbReference type="SUPFAM" id="SSF50242">
    <property type="entry name" value="TIMP-like"/>
    <property type="match status" value="1"/>
</dbReference>
<sequence>MRKILFLLLVLSASKSFACTCRGYDLERELRFTTAILHARVLKIDFVSKGEIFTEQELQYLENKFESQPKMLNVFQRKSVTKVEIEIIDSYKGDMDRTRLTIYTSMHGPSCGYFGFEVGKEFIVFLHPERLSKRFFGDYNNGINRNRLWTNRCTRTMIFDKTKAGEIIEGLKSLE</sequence>
<feature type="signal peptide" evidence="1">
    <location>
        <begin position="1"/>
        <end position="18"/>
    </location>
</feature>
<keyword evidence="3" id="KW-1185">Reference proteome</keyword>
<evidence type="ECO:0008006" key="4">
    <source>
        <dbReference type="Google" id="ProtNLM"/>
    </source>
</evidence>
<dbReference type="RefSeq" id="WP_166524861.1">
    <property type="nucleotide sequence ID" value="NZ_JAAABI010000011.1"/>
</dbReference>
<dbReference type="InterPro" id="IPR008993">
    <property type="entry name" value="TIMP-like_OB-fold"/>
</dbReference>
<reference evidence="2" key="1">
    <citation type="submission" date="2020-01" db="EMBL/GenBank/DDBJ databases">
        <title>Muricauda ochracea sp. nov., isolated from a tidal flat of Garorim bay in Korea.</title>
        <authorList>
            <person name="Kim D."/>
            <person name="Yoo Y."/>
            <person name="Kim J.-J."/>
        </authorList>
    </citation>
    <scope>NUCLEOTIDE SEQUENCE</scope>
    <source>
        <strain evidence="2">JGD-17</strain>
    </source>
</reference>
<accession>A0A964TEG3</accession>
<evidence type="ECO:0000313" key="2">
    <source>
        <dbReference type="EMBL" id="NAY93450.1"/>
    </source>
</evidence>
<protein>
    <recommendedName>
        <fullName evidence="4">Tissue inhibitor of metalloproteinase</fullName>
    </recommendedName>
</protein>
<dbReference type="Proteomes" id="UP000667650">
    <property type="component" value="Unassembled WGS sequence"/>
</dbReference>
<name>A0A964TEG3_9FLAO</name>